<comment type="similarity">
    <text evidence="2">Belongs to the syntaxin family.</text>
</comment>
<dbReference type="STRING" id="65357.A0A024FWB2"/>
<comment type="subcellular location">
    <subcellularLocation>
        <location evidence="1">Golgi apparatus membrane</location>
        <topology evidence="1">Single-pass type IV membrane protein</topology>
    </subcellularLocation>
</comment>
<dbReference type="GO" id="GO:0006906">
    <property type="term" value="P:vesicle fusion"/>
    <property type="evidence" value="ECO:0007669"/>
    <property type="project" value="TreeGrafter"/>
</dbReference>
<evidence type="ECO:0000256" key="7">
    <source>
        <dbReference type="ARBA" id="ARBA00023034"/>
    </source>
</evidence>
<dbReference type="GO" id="GO:0000149">
    <property type="term" value="F:SNARE binding"/>
    <property type="evidence" value="ECO:0007669"/>
    <property type="project" value="TreeGrafter"/>
</dbReference>
<organism evidence="11 12">
    <name type="scientific">Albugo candida</name>
    <dbReference type="NCBI Taxonomy" id="65357"/>
    <lineage>
        <taxon>Eukaryota</taxon>
        <taxon>Sar</taxon>
        <taxon>Stramenopiles</taxon>
        <taxon>Oomycota</taxon>
        <taxon>Peronosporomycetes</taxon>
        <taxon>Albuginales</taxon>
        <taxon>Albuginaceae</taxon>
        <taxon>Albugo</taxon>
    </lineage>
</organism>
<dbReference type="GO" id="GO:0000139">
    <property type="term" value="C:Golgi membrane"/>
    <property type="evidence" value="ECO:0007669"/>
    <property type="project" value="UniProtKB-SubCell"/>
</dbReference>
<dbReference type="GO" id="GO:0005484">
    <property type="term" value="F:SNAP receptor activity"/>
    <property type="evidence" value="ECO:0007669"/>
    <property type="project" value="TreeGrafter"/>
</dbReference>
<dbReference type="FunCoup" id="A0A024FWB2">
    <property type="interactions" value="331"/>
</dbReference>
<evidence type="ECO:0000313" key="12">
    <source>
        <dbReference type="Proteomes" id="UP000053237"/>
    </source>
</evidence>
<keyword evidence="7" id="KW-0333">Golgi apparatus</keyword>
<name>A0A024FWB2_9STRA</name>
<evidence type="ECO:0000256" key="8">
    <source>
        <dbReference type="ARBA" id="ARBA00023054"/>
    </source>
</evidence>
<evidence type="ECO:0000256" key="4">
    <source>
        <dbReference type="ARBA" id="ARBA00022692"/>
    </source>
</evidence>
<proteinExistence type="inferred from homology"/>
<dbReference type="PANTHER" id="PTHR19957">
    <property type="entry name" value="SYNTAXIN"/>
    <property type="match status" value="1"/>
</dbReference>
<evidence type="ECO:0000256" key="2">
    <source>
        <dbReference type="ARBA" id="ARBA00009063"/>
    </source>
</evidence>
<evidence type="ECO:0000256" key="9">
    <source>
        <dbReference type="ARBA" id="ARBA00023136"/>
    </source>
</evidence>
<dbReference type="OrthoDB" id="10251371at2759"/>
<feature type="domain" description="T-SNARE coiled-coil homology" evidence="10">
    <location>
        <begin position="172"/>
        <end position="220"/>
    </location>
</feature>
<dbReference type="InterPro" id="IPR000727">
    <property type="entry name" value="T_SNARE_dom"/>
</dbReference>
<reference evidence="11 12" key="1">
    <citation type="submission" date="2012-05" db="EMBL/GenBank/DDBJ databases">
        <title>Recombination and specialization in a pathogen metapopulation.</title>
        <authorList>
            <person name="Gardiner A."/>
            <person name="Kemen E."/>
            <person name="Schultz-Larsen T."/>
            <person name="MacLean D."/>
            <person name="Van Oosterhout C."/>
            <person name="Jones J.D.G."/>
        </authorList>
    </citation>
    <scope>NUCLEOTIDE SEQUENCE [LARGE SCALE GENOMIC DNA]</scope>
    <source>
        <strain evidence="11 12">Ac Nc2</strain>
    </source>
</reference>
<sequence length="231" mass="26576">MGKALLQKARESTTRVDGQTDHEVDVLPLWVQLTEGANEAIRLLNLKLEYLQLLHTRRLMIRFDESEKGHELEVEDVTNEIVNLFHRANHSLQRMRSTRKNSDVDQIVQWNVQQAIAFRIQNLSASFRKGQTKYLERLRLQSSNCRVFSMLETSTDISNAVAGGGQRCALRQRQVASRDAEIQRIFQSVTALTHLFREVANIVIEQGSMVDRIDYNMTQVQILSLLLIPSF</sequence>
<dbReference type="GO" id="GO:0006886">
    <property type="term" value="P:intracellular protein transport"/>
    <property type="evidence" value="ECO:0007669"/>
    <property type="project" value="TreeGrafter"/>
</dbReference>
<accession>A0A024FWB2</accession>
<dbReference type="InParanoid" id="A0A024FWB2"/>
<dbReference type="CDD" id="cd15845">
    <property type="entry name" value="SNARE_syntaxin16"/>
    <property type="match status" value="1"/>
</dbReference>
<dbReference type="Proteomes" id="UP000053237">
    <property type="component" value="Unassembled WGS sequence"/>
</dbReference>
<dbReference type="InterPro" id="IPR045242">
    <property type="entry name" value="Syntaxin"/>
</dbReference>
<comment type="caution">
    <text evidence="11">The sequence shown here is derived from an EMBL/GenBank/DDBJ whole genome shotgun (WGS) entry which is preliminary data.</text>
</comment>
<dbReference type="GO" id="GO:0031201">
    <property type="term" value="C:SNARE complex"/>
    <property type="evidence" value="ECO:0007669"/>
    <property type="project" value="TreeGrafter"/>
</dbReference>
<evidence type="ECO:0000256" key="5">
    <source>
        <dbReference type="ARBA" id="ARBA00022927"/>
    </source>
</evidence>
<dbReference type="InterPro" id="IPR010989">
    <property type="entry name" value="SNARE"/>
</dbReference>
<keyword evidence="6" id="KW-1133">Transmembrane helix</keyword>
<dbReference type="GO" id="GO:0048278">
    <property type="term" value="P:vesicle docking"/>
    <property type="evidence" value="ECO:0007669"/>
    <property type="project" value="TreeGrafter"/>
</dbReference>
<evidence type="ECO:0000259" key="10">
    <source>
        <dbReference type="PROSITE" id="PS50192"/>
    </source>
</evidence>
<keyword evidence="8" id="KW-0175">Coiled coil</keyword>
<dbReference type="AlphaFoldDB" id="A0A024FWB2"/>
<gene>
    <name evidence="11" type="ORF">BN9_120890</name>
</gene>
<dbReference type="PANTHER" id="PTHR19957:SF83">
    <property type="entry name" value="SYNTAXIN-16"/>
    <property type="match status" value="1"/>
</dbReference>
<dbReference type="EMBL" id="CAIX01000474">
    <property type="protein sequence ID" value="CCI10939.1"/>
    <property type="molecule type" value="Genomic_DNA"/>
</dbReference>
<protein>
    <recommendedName>
        <fullName evidence="10">t-SNARE coiled-coil homology domain-containing protein</fullName>
    </recommendedName>
</protein>
<evidence type="ECO:0000256" key="1">
    <source>
        <dbReference type="ARBA" id="ARBA00004409"/>
    </source>
</evidence>
<dbReference type="SUPFAM" id="SSF47661">
    <property type="entry name" value="t-snare proteins"/>
    <property type="match status" value="1"/>
</dbReference>
<keyword evidence="5" id="KW-0653">Protein transport</keyword>
<keyword evidence="9" id="KW-0472">Membrane</keyword>
<dbReference type="Gene3D" id="1.20.58.70">
    <property type="match status" value="1"/>
</dbReference>
<keyword evidence="12" id="KW-1185">Reference proteome</keyword>
<evidence type="ECO:0000256" key="3">
    <source>
        <dbReference type="ARBA" id="ARBA00022448"/>
    </source>
</evidence>
<evidence type="ECO:0000313" key="11">
    <source>
        <dbReference type="EMBL" id="CCI10939.1"/>
    </source>
</evidence>
<keyword evidence="3" id="KW-0813">Transport</keyword>
<evidence type="ECO:0000256" key="6">
    <source>
        <dbReference type="ARBA" id="ARBA00022989"/>
    </source>
</evidence>
<keyword evidence="4" id="KW-0812">Transmembrane</keyword>
<dbReference type="PROSITE" id="PS50192">
    <property type="entry name" value="T_SNARE"/>
    <property type="match status" value="1"/>
</dbReference>